<keyword evidence="3" id="KW-1185">Reference proteome</keyword>
<dbReference type="PANTHER" id="PTHR46033:SF8">
    <property type="entry name" value="PROTEIN MAINTENANCE OF MERISTEMS-LIKE"/>
    <property type="match status" value="1"/>
</dbReference>
<proteinExistence type="predicted"/>
<accession>A0A444WTP8</accession>
<dbReference type="Proteomes" id="UP000289738">
    <property type="component" value="Unassembled WGS sequence"/>
</dbReference>
<reference evidence="2 3" key="1">
    <citation type="submission" date="2019-01" db="EMBL/GenBank/DDBJ databases">
        <title>Sequencing of cultivated peanut Arachis hypogaea provides insights into genome evolution and oil improvement.</title>
        <authorList>
            <person name="Chen X."/>
        </authorList>
    </citation>
    <scope>NUCLEOTIDE SEQUENCE [LARGE SCALE GENOMIC DNA]</scope>
    <source>
        <strain evidence="3">cv. Fuhuasheng</strain>
        <tissue evidence="2">Leaves</tissue>
    </source>
</reference>
<evidence type="ECO:0000259" key="1">
    <source>
        <dbReference type="Pfam" id="PF10536"/>
    </source>
</evidence>
<dbReference type="GO" id="GO:0010073">
    <property type="term" value="P:meristem maintenance"/>
    <property type="evidence" value="ECO:0007669"/>
    <property type="project" value="InterPro"/>
</dbReference>
<dbReference type="EMBL" id="SDMP01000021">
    <property type="protein sequence ID" value="RYQ80823.1"/>
    <property type="molecule type" value="Genomic_DNA"/>
</dbReference>
<dbReference type="InterPro" id="IPR019557">
    <property type="entry name" value="AminoTfrase-like_pln_mobile"/>
</dbReference>
<evidence type="ECO:0000313" key="2">
    <source>
        <dbReference type="EMBL" id="RYQ80823.1"/>
    </source>
</evidence>
<evidence type="ECO:0000313" key="3">
    <source>
        <dbReference type="Proteomes" id="UP000289738"/>
    </source>
</evidence>
<feature type="domain" description="Aminotransferase-like plant mobile" evidence="1">
    <location>
        <begin position="18"/>
        <end position="164"/>
    </location>
</feature>
<protein>
    <recommendedName>
        <fullName evidence="1">Aminotransferase-like plant mobile domain-containing protein</fullName>
    </recommendedName>
</protein>
<organism evidence="2 3">
    <name type="scientific">Arachis hypogaea</name>
    <name type="common">Peanut</name>
    <dbReference type="NCBI Taxonomy" id="3818"/>
    <lineage>
        <taxon>Eukaryota</taxon>
        <taxon>Viridiplantae</taxon>
        <taxon>Streptophyta</taxon>
        <taxon>Embryophyta</taxon>
        <taxon>Tracheophyta</taxon>
        <taxon>Spermatophyta</taxon>
        <taxon>Magnoliopsida</taxon>
        <taxon>eudicotyledons</taxon>
        <taxon>Gunneridae</taxon>
        <taxon>Pentapetalae</taxon>
        <taxon>rosids</taxon>
        <taxon>fabids</taxon>
        <taxon>Fabales</taxon>
        <taxon>Fabaceae</taxon>
        <taxon>Papilionoideae</taxon>
        <taxon>50 kb inversion clade</taxon>
        <taxon>dalbergioids sensu lato</taxon>
        <taxon>Dalbergieae</taxon>
        <taxon>Pterocarpus clade</taxon>
        <taxon>Arachis</taxon>
    </lineage>
</organism>
<dbReference type="Pfam" id="PF10536">
    <property type="entry name" value="PMD"/>
    <property type="match status" value="1"/>
</dbReference>
<sequence>MPPDWYNPIVEGYLQDNGFYHVSQIGVVQCQSALLNALVERWCPETHMFHFLVGECAVTLEDVALILGLPTNGLPVTGPTLSSYEALEAECLDQFGVAPMKANCRGSFIKLVWFRALKNRLVLVDEVQIQRYVKCYIMLLFGTVMFGYKSAAGVHWKFLPLLRNYGGSYSSVGNRPAWHTCIDRCVEQLVSTVRRLMVR</sequence>
<gene>
    <name evidence="2" type="ORF">Ahy_Scaffold1g106966</name>
</gene>
<comment type="caution">
    <text evidence="2">The sequence shown here is derived from an EMBL/GenBank/DDBJ whole genome shotgun (WGS) entry which is preliminary data.</text>
</comment>
<dbReference type="AlphaFoldDB" id="A0A444WTP8"/>
<dbReference type="PANTHER" id="PTHR46033">
    <property type="entry name" value="PROTEIN MAIN-LIKE 2"/>
    <property type="match status" value="1"/>
</dbReference>
<dbReference type="InterPro" id="IPR044824">
    <property type="entry name" value="MAIN-like"/>
</dbReference>
<name>A0A444WTP8_ARAHY</name>